<dbReference type="InterPro" id="IPR015433">
    <property type="entry name" value="PI3/4_kinase"/>
</dbReference>
<dbReference type="SMART" id="SM00146">
    <property type="entry name" value="PI3Kc"/>
    <property type="match status" value="1"/>
</dbReference>
<dbReference type="GO" id="GO:0046854">
    <property type="term" value="P:phosphatidylinositol phosphate biosynthetic process"/>
    <property type="evidence" value="ECO:0000318"/>
    <property type="project" value="GO_Central"/>
</dbReference>
<keyword evidence="1" id="KW-0808">Transferase</keyword>
<dbReference type="GO" id="GO:0005886">
    <property type="term" value="C:plasma membrane"/>
    <property type="evidence" value="ECO:0000318"/>
    <property type="project" value="GO_Central"/>
</dbReference>
<dbReference type="AlphaFoldDB" id="A0A078HFJ6"/>
<dbReference type="PANTHER" id="PTHR10048:SF105">
    <property type="entry name" value="1-PHOSPHATIDYLINOSITOL 4-KINASE"/>
    <property type="match status" value="1"/>
</dbReference>
<dbReference type="PROSITE" id="PS00915">
    <property type="entry name" value="PI3_4_KINASE_1"/>
    <property type="match status" value="1"/>
</dbReference>
<keyword evidence="5" id="KW-1185">Reference proteome</keyword>
<dbReference type="Gramene" id="CDY35578">
    <property type="protein sequence ID" value="CDY35578"/>
    <property type="gene ID" value="GSBRNA2T00058899001"/>
</dbReference>
<feature type="domain" description="PI3K/PI4K catalytic" evidence="3">
    <location>
        <begin position="81"/>
        <end position="325"/>
    </location>
</feature>
<dbReference type="Pfam" id="PF00454">
    <property type="entry name" value="PI3_PI4_kinase"/>
    <property type="match status" value="1"/>
</dbReference>
<organism evidence="4 5">
    <name type="scientific">Brassica napus</name>
    <name type="common">Rape</name>
    <dbReference type="NCBI Taxonomy" id="3708"/>
    <lineage>
        <taxon>Eukaryota</taxon>
        <taxon>Viridiplantae</taxon>
        <taxon>Streptophyta</taxon>
        <taxon>Embryophyta</taxon>
        <taxon>Tracheophyta</taxon>
        <taxon>Spermatophyta</taxon>
        <taxon>Magnoliopsida</taxon>
        <taxon>eudicotyledons</taxon>
        <taxon>Gunneridae</taxon>
        <taxon>Pentapetalae</taxon>
        <taxon>rosids</taxon>
        <taxon>malvids</taxon>
        <taxon>Brassicales</taxon>
        <taxon>Brassicaceae</taxon>
        <taxon>Brassiceae</taxon>
        <taxon>Brassica</taxon>
    </lineage>
</organism>
<dbReference type="Proteomes" id="UP000028999">
    <property type="component" value="Unassembled WGS sequence"/>
</dbReference>
<dbReference type="SUPFAM" id="SSF56112">
    <property type="entry name" value="Protein kinase-like (PK-like)"/>
    <property type="match status" value="1"/>
</dbReference>
<dbReference type="GO" id="GO:0048015">
    <property type="term" value="P:phosphatidylinositol-mediated signaling"/>
    <property type="evidence" value="ECO:0000318"/>
    <property type="project" value="GO_Central"/>
</dbReference>
<dbReference type="InterPro" id="IPR018936">
    <property type="entry name" value="PI3/4_kinase_CS"/>
</dbReference>
<reference evidence="4 5" key="1">
    <citation type="journal article" date="2014" name="Science">
        <title>Plant genetics. Early allopolyploid evolution in the post-Neolithic Brassica napus oilseed genome.</title>
        <authorList>
            <person name="Chalhoub B."/>
            <person name="Denoeud F."/>
            <person name="Liu S."/>
            <person name="Parkin I.A."/>
            <person name="Tang H."/>
            <person name="Wang X."/>
            <person name="Chiquet J."/>
            <person name="Belcram H."/>
            <person name="Tong C."/>
            <person name="Samans B."/>
            <person name="Correa M."/>
            <person name="Da Silva C."/>
            <person name="Just J."/>
            <person name="Falentin C."/>
            <person name="Koh C.S."/>
            <person name="Le Clainche I."/>
            <person name="Bernard M."/>
            <person name="Bento P."/>
            <person name="Noel B."/>
            <person name="Labadie K."/>
            <person name="Alberti A."/>
            <person name="Charles M."/>
            <person name="Arnaud D."/>
            <person name="Guo H."/>
            <person name="Daviaud C."/>
            <person name="Alamery S."/>
            <person name="Jabbari K."/>
            <person name="Zhao M."/>
            <person name="Edger P.P."/>
            <person name="Chelaifa H."/>
            <person name="Tack D."/>
            <person name="Lassalle G."/>
            <person name="Mestiri I."/>
            <person name="Schnel N."/>
            <person name="Le Paslier M.C."/>
            <person name="Fan G."/>
            <person name="Renault V."/>
            <person name="Bayer P.E."/>
            <person name="Golicz A.A."/>
            <person name="Manoli S."/>
            <person name="Lee T.H."/>
            <person name="Thi V.H."/>
            <person name="Chalabi S."/>
            <person name="Hu Q."/>
            <person name="Fan C."/>
            <person name="Tollenaere R."/>
            <person name="Lu Y."/>
            <person name="Battail C."/>
            <person name="Shen J."/>
            <person name="Sidebottom C.H."/>
            <person name="Wang X."/>
            <person name="Canaguier A."/>
            <person name="Chauveau A."/>
            <person name="Berard A."/>
            <person name="Deniot G."/>
            <person name="Guan M."/>
            <person name="Liu Z."/>
            <person name="Sun F."/>
            <person name="Lim Y.P."/>
            <person name="Lyons E."/>
            <person name="Town C.D."/>
            <person name="Bancroft I."/>
            <person name="Wang X."/>
            <person name="Meng J."/>
            <person name="Ma J."/>
            <person name="Pires J.C."/>
            <person name="King G.J."/>
            <person name="Brunel D."/>
            <person name="Delourme R."/>
            <person name="Renard M."/>
            <person name="Aury J.M."/>
            <person name="Adams K.L."/>
            <person name="Batley J."/>
            <person name="Snowdon R.J."/>
            <person name="Tost J."/>
            <person name="Edwards D."/>
            <person name="Zhou Y."/>
            <person name="Hua W."/>
            <person name="Sharpe A.G."/>
            <person name="Paterson A.H."/>
            <person name="Guan C."/>
            <person name="Wincker P."/>
        </authorList>
    </citation>
    <scope>NUCLEOTIDE SEQUENCE [LARGE SCALE GENOMIC DNA]</scope>
    <source>
        <strain evidence="5">cv. Darmor-bzh</strain>
    </source>
</reference>
<dbReference type="STRING" id="3708.A0A078HFJ6"/>
<dbReference type="InterPro" id="IPR036940">
    <property type="entry name" value="PI3/4_kinase_cat_sf"/>
</dbReference>
<proteinExistence type="predicted"/>
<evidence type="ECO:0000259" key="3">
    <source>
        <dbReference type="PROSITE" id="PS50290"/>
    </source>
</evidence>
<dbReference type="GO" id="GO:0004430">
    <property type="term" value="F:1-phosphatidylinositol 4-kinase activity"/>
    <property type="evidence" value="ECO:0000318"/>
    <property type="project" value="GO_Central"/>
</dbReference>
<dbReference type="PANTHER" id="PTHR10048">
    <property type="entry name" value="PHOSPHATIDYLINOSITOL KINASE"/>
    <property type="match status" value="1"/>
</dbReference>
<protein>
    <submittedName>
        <fullName evidence="4">BnaC05g27030D protein</fullName>
    </submittedName>
</protein>
<evidence type="ECO:0000313" key="4">
    <source>
        <dbReference type="EMBL" id="CDY35578.1"/>
    </source>
</evidence>
<dbReference type="InterPro" id="IPR000403">
    <property type="entry name" value="PI3/4_kinase_cat_dom"/>
</dbReference>
<dbReference type="EMBL" id="LK032355">
    <property type="protein sequence ID" value="CDY35578.1"/>
    <property type="molecule type" value="Genomic_DNA"/>
</dbReference>
<evidence type="ECO:0000256" key="2">
    <source>
        <dbReference type="ARBA" id="ARBA00022777"/>
    </source>
</evidence>
<evidence type="ECO:0000256" key="1">
    <source>
        <dbReference type="ARBA" id="ARBA00022679"/>
    </source>
</evidence>
<dbReference type="Gene3D" id="3.30.1010.10">
    <property type="entry name" value="Phosphatidylinositol 3-kinase Catalytic Subunit, Chain A, domain 4"/>
    <property type="match status" value="1"/>
</dbReference>
<dbReference type="PaxDb" id="3708-A0A078HFJ6"/>
<dbReference type="GO" id="GO:0005737">
    <property type="term" value="C:cytoplasm"/>
    <property type="evidence" value="ECO:0000318"/>
    <property type="project" value="GO_Central"/>
</dbReference>
<keyword evidence="2" id="KW-0418">Kinase</keyword>
<dbReference type="Gene3D" id="1.10.1070.11">
    <property type="entry name" value="Phosphatidylinositol 3-/4-kinase, catalytic domain"/>
    <property type="match status" value="2"/>
</dbReference>
<evidence type="ECO:0000313" key="5">
    <source>
        <dbReference type="Proteomes" id="UP000028999"/>
    </source>
</evidence>
<dbReference type="InterPro" id="IPR011009">
    <property type="entry name" value="Kinase-like_dom_sf"/>
</dbReference>
<accession>A0A078HFJ6</accession>
<dbReference type="PROSITE" id="PS50290">
    <property type="entry name" value="PI3_4_KINASE_3"/>
    <property type="match status" value="1"/>
</dbReference>
<gene>
    <name evidence="4" type="primary">BnaC05g27030D</name>
    <name evidence="4" type="ORF">GSBRNA2T00058899001</name>
</gene>
<name>A0A078HFJ6_BRANA</name>
<sequence length="325" mass="37340">MDKTMVAHFLRRFFFGNKGWLKGIFVELPKEVTYLLISSLGICRRLRFKSVLEILKDGASVKNESFQAILSESLTSLKSWRKSKCKEKTFICLPLLACLLRNDVKPQACIFKVGDDCRQDILALQVISLLRDIYVSAKMIVVEMFSCHVALTTKTHLRASLSLSLSKIILCVFIFQQEFGPVGSPSFEMVWGNVLTISVGYGVVSLLLQPKDRHNDNLLFDNKGRLVHIDFKIWHQFVNLCVKGYLAAHRYMEGIIITVEMMVGSGLPCFSRGDPIEKLRKRFHSEMSEREAAHFMIHVCTDFYNNWTTYVYDDLIQFMQQGIEK</sequence>